<dbReference type="VEuPathDB" id="VectorBase:GMOY005844"/>
<feature type="region of interest" description="Disordered" evidence="1">
    <location>
        <begin position="633"/>
        <end position="654"/>
    </location>
</feature>
<dbReference type="STRING" id="37546.A0A1B0FPK2"/>
<feature type="region of interest" description="Disordered" evidence="1">
    <location>
        <begin position="1216"/>
        <end position="1260"/>
    </location>
</feature>
<feature type="region of interest" description="Disordered" evidence="1">
    <location>
        <begin position="67"/>
        <end position="245"/>
    </location>
</feature>
<proteinExistence type="predicted"/>
<dbReference type="Proteomes" id="UP000092444">
    <property type="component" value="Unassembled WGS sequence"/>
</dbReference>
<keyword evidence="3" id="KW-1185">Reference proteome</keyword>
<name>A0A1B0FPK2_GLOMM</name>
<organism evidence="2 3">
    <name type="scientific">Glossina morsitans morsitans</name>
    <name type="common">Savannah tsetse fly</name>
    <dbReference type="NCBI Taxonomy" id="37546"/>
    <lineage>
        <taxon>Eukaryota</taxon>
        <taxon>Metazoa</taxon>
        <taxon>Ecdysozoa</taxon>
        <taxon>Arthropoda</taxon>
        <taxon>Hexapoda</taxon>
        <taxon>Insecta</taxon>
        <taxon>Pterygota</taxon>
        <taxon>Neoptera</taxon>
        <taxon>Endopterygota</taxon>
        <taxon>Diptera</taxon>
        <taxon>Brachycera</taxon>
        <taxon>Muscomorpha</taxon>
        <taxon>Hippoboscoidea</taxon>
        <taxon>Glossinidae</taxon>
        <taxon>Glossina</taxon>
    </lineage>
</organism>
<feature type="region of interest" description="Disordered" evidence="1">
    <location>
        <begin position="324"/>
        <end position="349"/>
    </location>
</feature>
<protein>
    <submittedName>
        <fullName evidence="2">Uncharacterized protein</fullName>
    </submittedName>
</protein>
<feature type="region of interest" description="Disordered" evidence="1">
    <location>
        <begin position="673"/>
        <end position="740"/>
    </location>
</feature>
<feature type="compositionally biased region" description="Basic and acidic residues" evidence="1">
    <location>
        <begin position="535"/>
        <end position="548"/>
    </location>
</feature>
<evidence type="ECO:0000256" key="1">
    <source>
        <dbReference type="SAM" id="MobiDB-lite"/>
    </source>
</evidence>
<feature type="region of interest" description="Disordered" evidence="1">
    <location>
        <begin position="535"/>
        <end position="560"/>
    </location>
</feature>
<feature type="compositionally biased region" description="Basic and acidic residues" evidence="1">
    <location>
        <begin position="497"/>
        <end position="523"/>
    </location>
</feature>
<feature type="region of interest" description="Disordered" evidence="1">
    <location>
        <begin position="495"/>
        <end position="523"/>
    </location>
</feature>
<sequence>MFVVAALANVTTHFCYNDDKAHQGCCPSMWHPRNPTHIKIVPKFVRCDKPDKLTNCNFVEPRRPEPYRSERYRDESYRSEPDKSGHYRDESDRSEPYRSERHRDKSDRSEIHKVEISKVEPYREHYRDESDRSEPYRSERHRVESDRSEIHKVEISRVEPYREHYRDESDRSEPYRSERHRVESDRSEPYRSEHYKDESARSDPYRSERYRNESDRSEIRRVEVSTDEPYRERYSRESDIRDFKPQAEMPTQREAKRYYKMEVCHSEPCAYGLSKVDPYKFQNFDSNAYREATFSDIPGCHCGHGKSTTKKKKKTPGLKAAKQYLERSSFAQHERASGGIPSEESTQSDENNYLVETYNPTYLVNGGNGNAYNSIGYVNTYDGNNDRNTKHEIFEQNYLDSGNVRQPLQSDNDEQPCCSRHCTSLEEKVLRGRHGWLHGKNISCCEDVRRNRSPAGHSRSPAQFKIVGNLTKCDRQGKAKNRNFVGLVTQTSSLTRLDPDRHKPMDYDSRHSDPGRRDSIRDQDYEYRESNYGHRPADYASEFDRDSGYIKPGDSDTTLAYEPKKRGISQDNRPPFMTNHNARRNFRIKKSGAEFAYTPRTNNSYDWISDRIDPKDEYERDVRNTNLQTKRVPAGEMNSPLFKKPYSPNSNSPIVNHRGYVWDSKCDILEETKTNNRPPRLRSYEFRNSMSKDSDGLEHGRERGGSRDRDRDRDRDRNRERDGSRDRDRDRDRERDRSRDLEERHFKFSSKFKDPNLSVVKEYLQKCLMQRQTVDWTEEDDLQLANCIYMHLSNMRDSNYVCAALDEISREKRLEPMLKSYVDKLRRIYRISGLCERPREQSRVEITATAVASRRPPAGTSEMVSSGSQQHVTKLTGNDNRQASMPRADDHIKKSGNEYYNFKKEGIQRSHAANVGKETHRSEVGTESKTGIFLPEYKEREARMYSPEHDAKEGRSEKYINSLTYEAPEGKKYFQTRRNGAAENNAEGNGYIEAGKPSEAYGYNPSQNYPETYRYDSAGKYSDGHSYHTAGKYSEAYSHGMPGTYLDARSFDKAGRSSETYGRNPSQKYSETYSFNSLEKYAKDHSYLAAGGPSENRNYIQLERHSQPYNYAGAEKLPESFSYNSIEKYPLTEHYAQYKDEERQRDKAYGNFGKINYNTPPKSTQQLPTRIYVCKSCGMEACQCPKMSKHGLHVCQKCFTHPCRCNKSRDGSLTHSNVIKDDNTNGNNDVFPKSNKKGIENHGHMQQDRQELRGNNNMEPTAAPVSVRCVLERDDNGEGGKTDIIIHGRVSRNITHIDGYDSAK</sequence>
<dbReference type="EnsemblMetazoa" id="GMOY005844-RA">
    <property type="protein sequence ID" value="GMOY005844-PA"/>
    <property type="gene ID" value="GMOY005844"/>
</dbReference>
<evidence type="ECO:0000313" key="3">
    <source>
        <dbReference type="Proteomes" id="UP000092444"/>
    </source>
</evidence>
<evidence type="ECO:0000313" key="2">
    <source>
        <dbReference type="EnsemblMetazoa" id="GMOY005844-PA"/>
    </source>
</evidence>
<feature type="compositionally biased region" description="Polar residues" evidence="1">
    <location>
        <begin position="862"/>
        <end position="871"/>
    </location>
</feature>
<dbReference type="EMBL" id="CCAG010008058">
    <property type="status" value="NOT_ANNOTATED_CDS"/>
    <property type="molecule type" value="Genomic_DNA"/>
</dbReference>
<feature type="compositionally biased region" description="Basic and acidic residues" evidence="1">
    <location>
        <begin position="1237"/>
        <end position="1252"/>
    </location>
</feature>
<accession>A0A1B0FPK2</accession>
<feature type="compositionally biased region" description="Basic and acidic residues" evidence="1">
    <location>
        <begin position="682"/>
        <end position="740"/>
    </location>
</feature>
<feature type="region of interest" description="Disordered" evidence="1">
    <location>
        <begin position="852"/>
        <end position="871"/>
    </location>
</feature>
<reference evidence="2" key="1">
    <citation type="submission" date="2020-05" db="UniProtKB">
        <authorList>
            <consortium name="EnsemblMetazoa"/>
        </authorList>
    </citation>
    <scope>IDENTIFICATION</scope>
    <source>
        <strain evidence="2">Yale</strain>
    </source>
</reference>